<comment type="pathway">
    <text evidence="2">Protein modification; protein ubiquitination.</text>
</comment>
<comment type="subcellular location">
    <subcellularLocation>
        <location evidence="1">Peroxisome membrane</location>
        <topology evidence="1">Multi-pass membrane protein</topology>
    </subcellularLocation>
</comment>
<keyword evidence="5" id="KW-0812">Transmembrane</keyword>
<comment type="function">
    <text evidence="13">Component of a retrotranslocation channel required for peroxisome organization by mediating export of the PEX5 receptor from peroxisomes to the cytosol, thereby promoting PEX5 recycling.</text>
</comment>
<evidence type="ECO:0000256" key="10">
    <source>
        <dbReference type="ARBA" id="ARBA00022989"/>
    </source>
</evidence>
<evidence type="ECO:0000256" key="8">
    <source>
        <dbReference type="ARBA" id="ARBA00022833"/>
    </source>
</evidence>
<keyword evidence="12 13" id="KW-0576">Peroxisome</keyword>
<dbReference type="EMBL" id="GDKF01008467">
    <property type="protein sequence ID" value="JAT70155.1"/>
    <property type="molecule type" value="Transcribed_RNA"/>
</dbReference>
<dbReference type="GO" id="GO:0008270">
    <property type="term" value="F:zinc ion binding"/>
    <property type="evidence" value="ECO:0007669"/>
    <property type="project" value="UniProtKB-KW"/>
</dbReference>
<dbReference type="Gene3D" id="3.30.40.10">
    <property type="entry name" value="Zinc/RING finger domain, C3HC4 (zinc finger)"/>
    <property type="match status" value="1"/>
</dbReference>
<evidence type="ECO:0000256" key="9">
    <source>
        <dbReference type="ARBA" id="ARBA00022927"/>
    </source>
</evidence>
<comment type="similarity">
    <text evidence="3 13">Belongs to the pex2/pex10/pex12 family.</text>
</comment>
<keyword evidence="10" id="KW-1133">Transmembrane helix</keyword>
<evidence type="ECO:0000256" key="1">
    <source>
        <dbReference type="ARBA" id="ARBA00004585"/>
    </source>
</evidence>
<keyword evidence="11 13" id="KW-0472">Membrane</keyword>
<proteinExistence type="inferred from homology"/>
<evidence type="ECO:0000259" key="14">
    <source>
        <dbReference type="Pfam" id="PF04757"/>
    </source>
</evidence>
<dbReference type="GO" id="GO:0004842">
    <property type="term" value="F:ubiquitin-protein transferase activity"/>
    <property type="evidence" value="ECO:0007669"/>
    <property type="project" value="TreeGrafter"/>
</dbReference>
<sequence>MSFVTVGGEASSRPTFFELVAADRLLPSLKAAITYSLSVYAQRRPSLLRLLDHEDELFFLISAWLHRGSLRASDASFAEGLYALRRVPAARRGAEEGAGGLSPQQRISTLALLTLVPYARAKLDGLHGRHAPQLRSLQALGLQPPPAPAARGADGLADGWRRLALRAFLRGYPCVVAVHEGSRFLYQLLYLLGRSPHYAPGLHLLGLTVARVDPRTQAARGRELAARRAARAARGASLAWPLRLARGAALRAGYAVADHTHNALILAVFAFKLLEWWYTSGEQALGERAALTPPPPPPPLAPAEGGIQLPDDAALCPLCRSERKNPALLAPTGYAFCYTCVHRHVSEAGACPVTLEPVKLEDIWRLYPGM</sequence>
<reference evidence="15" key="1">
    <citation type="submission" date="2015-08" db="EMBL/GenBank/DDBJ databases">
        <authorList>
            <person name="Babu N.S."/>
            <person name="Beckwith C.J."/>
            <person name="Beseler K.G."/>
            <person name="Brison A."/>
            <person name="Carone J.V."/>
            <person name="Caskin T.P."/>
            <person name="Diamond M."/>
            <person name="Durham M.E."/>
            <person name="Foxe J.M."/>
            <person name="Go M."/>
            <person name="Henderson B.A."/>
            <person name="Jones I.B."/>
            <person name="McGettigan J.A."/>
            <person name="Micheletti S.J."/>
            <person name="Nasrallah M.E."/>
            <person name="Ortiz D."/>
            <person name="Piller C.R."/>
            <person name="Privatt S.R."/>
            <person name="Schneider S.L."/>
            <person name="Sharp S."/>
            <person name="Smith T.C."/>
            <person name="Stanton J.D."/>
            <person name="Ullery H.E."/>
            <person name="Wilson R.J."/>
            <person name="Serrano M.G."/>
            <person name="Buck G."/>
            <person name="Lee V."/>
            <person name="Wang Y."/>
            <person name="Carvalho R."/>
            <person name="Voegtly L."/>
            <person name="Shi R."/>
            <person name="Duckworth R."/>
            <person name="Johnson A."/>
            <person name="Loviza R."/>
            <person name="Walstead R."/>
            <person name="Shah Z."/>
            <person name="Kiflezghi M."/>
            <person name="Wade K."/>
            <person name="Ball S.L."/>
            <person name="Bradley K.W."/>
            <person name="Asai D.J."/>
            <person name="Bowman C.A."/>
            <person name="Russell D.A."/>
            <person name="Pope W.H."/>
            <person name="Jacobs-Sera D."/>
            <person name="Hendrix R.W."/>
            <person name="Hatfull G.F."/>
        </authorList>
    </citation>
    <scope>NUCLEOTIDE SEQUENCE</scope>
</reference>
<keyword evidence="6" id="KW-0479">Metal-binding</keyword>
<evidence type="ECO:0000256" key="11">
    <source>
        <dbReference type="ARBA" id="ARBA00023136"/>
    </source>
</evidence>
<keyword evidence="8" id="KW-0862">Zinc</keyword>
<evidence type="ECO:0000256" key="7">
    <source>
        <dbReference type="ARBA" id="ARBA00022771"/>
    </source>
</evidence>
<gene>
    <name evidence="15" type="ORF">g.35455</name>
</gene>
<dbReference type="PANTHER" id="PTHR12888:SF0">
    <property type="entry name" value="PEROXISOME ASSEMBLY PROTEIN 12"/>
    <property type="match status" value="1"/>
</dbReference>
<dbReference type="CDD" id="cd16451">
    <property type="entry name" value="mRING_PEX12"/>
    <property type="match status" value="1"/>
</dbReference>
<keyword evidence="9" id="KW-0653">Protein transport</keyword>
<evidence type="ECO:0000256" key="2">
    <source>
        <dbReference type="ARBA" id="ARBA00004906"/>
    </source>
</evidence>
<evidence type="ECO:0000313" key="15">
    <source>
        <dbReference type="EMBL" id="JAT70155.1"/>
    </source>
</evidence>
<feature type="domain" description="Pex N-terminal" evidence="14">
    <location>
        <begin position="26"/>
        <end position="280"/>
    </location>
</feature>
<dbReference type="PIRSF" id="PIRSF038074">
    <property type="entry name" value="Peroxisome_assembly_p12"/>
    <property type="match status" value="1"/>
</dbReference>
<dbReference type="GO" id="GO:0016558">
    <property type="term" value="P:protein import into peroxisome matrix"/>
    <property type="evidence" value="ECO:0007669"/>
    <property type="project" value="UniProtKB-UniRule"/>
</dbReference>
<evidence type="ECO:0000256" key="3">
    <source>
        <dbReference type="ARBA" id="ARBA00008704"/>
    </source>
</evidence>
<dbReference type="GO" id="GO:0005778">
    <property type="term" value="C:peroxisomal membrane"/>
    <property type="evidence" value="ECO:0007669"/>
    <property type="project" value="UniProtKB-SubCell"/>
</dbReference>
<evidence type="ECO:0000256" key="4">
    <source>
        <dbReference type="ARBA" id="ARBA00022448"/>
    </source>
</evidence>
<name>A0A1D1ZTV3_AUXPR</name>
<dbReference type="SUPFAM" id="SSF57850">
    <property type="entry name" value="RING/U-box"/>
    <property type="match status" value="1"/>
</dbReference>
<protein>
    <recommendedName>
        <fullName evidence="13">Peroxisome biogenesis protein 12</fullName>
    </recommendedName>
    <alternativeName>
        <fullName evidence="13">Peroxin-12</fullName>
    </alternativeName>
</protein>
<accession>A0A1D1ZTV3</accession>
<keyword evidence="7" id="KW-0863">Zinc-finger</keyword>
<dbReference type="GO" id="GO:1990429">
    <property type="term" value="C:peroxisomal importomer complex"/>
    <property type="evidence" value="ECO:0007669"/>
    <property type="project" value="TreeGrafter"/>
</dbReference>
<evidence type="ECO:0000256" key="13">
    <source>
        <dbReference type="PIRNR" id="PIRNR038074"/>
    </source>
</evidence>
<dbReference type="InterPro" id="IPR017375">
    <property type="entry name" value="PEX12"/>
</dbReference>
<evidence type="ECO:0000256" key="5">
    <source>
        <dbReference type="ARBA" id="ARBA00022692"/>
    </source>
</evidence>
<organism evidence="15">
    <name type="scientific">Auxenochlorella protothecoides</name>
    <name type="common">Green microalga</name>
    <name type="synonym">Chlorella protothecoides</name>
    <dbReference type="NCBI Taxonomy" id="3075"/>
    <lineage>
        <taxon>Eukaryota</taxon>
        <taxon>Viridiplantae</taxon>
        <taxon>Chlorophyta</taxon>
        <taxon>core chlorophytes</taxon>
        <taxon>Trebouxiophyceae</taxon>
        <taxon>Chlorellales</taxon>
        <taxon>Chlorellaceae</taxon>
        <taxon>Auxenochlorella</taxon>
    </lineage>
</organism>
<dbReference type="AlphaFoldDB" id="A0A1D1ZTV3"/>
<dbReference type="GO" id="GO:0006513">
    <property type="term" value="P:protein monoubiquitination"/>
    <property type="evidence" value="ECO:0007669"/>
    <property type="project" value="TreeGrafter"/>
</dbReference>
<evidence type="ECO:0000256" key="12">
    <source>
        <dbReference type="ARBA" id="ARBA00023140"/>
    </source>
</evidence>
<dbReference type="InterPro" id="IPR006845">
    <property type="entry name" value="Pex_N"/>
</dbReference>
<keyword evidence="4" id="KW-0813">Transport</keyword>
<dbReference type="InterPro" id="IPR013083">
    <property type="entry name" value="Znf_RING/FYVE/PHD"/>
</dbReference>
<dbReference type="Pfam" id="PF04757">
    <property type="entry name" value="Pex2_Pex12"/>
    <property type="match status" value="1"/>
</dbReference>
<evidence type="ECO:0000256" key="6">
    <source>
        <dbReference type="ARBA" id="ARBA00022723"/>
    </source>
</evidence>
<dbReference type="PANTHER" id="PTHR12888">
    <property type="entry name" value="PEROXISOME ASSEMBLY PROTEIN 12 PEROXIN-12"/>
    <property type="match status" value="1"/>
</dbReference>